<feature type="region of interest" description="Disordered" evidence="2">
    <location>
        <begin position="1"/>
        <end position="23"/>
    </location>
</feature>
<organism evidence="5 6">
    <name type="scientific">Rhodococcus jostii</name>
    <dbReference type="NCBI Taxonomy" id="132919"/>
    <lineage>
        <taxon>Bacteria</taxon>
        <taxon>Bacillati</taxon>
        <taxon>Actinomycetota</taxon>
        <taxon>Actinomycetes</taxon>
        <taxon>Mycobacteriales</taxon>
        <taxon>Nocardiaceae</taxon>
        <taxon>Rhodococcus</taxon>
    </lineage>
</organism>
<evidence type="ECO:0000256" key="1">
    <source>
        <dbReference type="ARBA" id="ARBA00043967"/>
    </source>
</evidence>
<dbReference type="PANTHER" id="PTHR30508:SF1">
    <property type="entry name" value="UPF0051 PROTEIN ABCI8, CHLOROPLASTIC-RELATED"/>
    <property type="match status" value="1"/>
</dbReference>
<dbReference type="InterPro" id="IPR055346">
    <property type="entry name" value="Fe-S_cluster_assembly_SufBD"/>
</dbReference>
<dbReference type="EMBL" id="FNTL01000004">
    <property type="protein sequence ID" value="SEC33168.1"/>
    <property type="molecule type" value="Genomic_DNA"/>
</dbReference>
<dbReference type="Pfam" id="PF01458">
    <property type="entry name" value="SUFBD_core"/>
    <property type="match status" value="1"/>
</dbReference>
<dbReference type="Proteomes" id="UP000183407">
    <property type="component" value="Unassembled WGS sequence"/>
</dbReference>
<dbReference type="InterPro" id="IPR037284">
    <property type="entry name" value="SUF_FeS_clus_asmbl_SufBD_sf"/>
</dbReference>
<dbReference type="InterPro" id="IPR045595">
    <property type="entry name" value="SufBD_N"/>
</dbReference>
<dbReference type="AlphaFoldDB" id="A0A1H4RMX8"/>
<feature type="domain" description="SUF system FeS cluster assembly SufBD N-terminal" evidence="4">
    <location>
        <begin position="158"/>
        <end position="220"/>
    </location>
</feature>
<feature type="region of interest" description="Disordered" evidence="2">
    <location>
        <begin position="491"/>
        <end position="523"/>
    </location>
</feature>
<evidence type="ECO:0000259" key="3">
    <source>
        <dbReference type="Pfam" id="PF01458"/>
    </source>
</evidence>
<evidence type="ECO:0000256" key="2">
    <source>
        <dbReference type="SAM" id="MobiDB-lite"/>
    </source>
</evidence>
<evidence type="ECO:0000259" key="4">
    <source>
        <dbReference type="Pfam" id="PF19295"/>
    </source>
</evidence>
<protein>
    <submittedName>
        <fullName evidence="5">Iron-regulated ABC transporter membrane component SufB</fullName>
    </submittedName>
</protein>
<gene>
    <name evidence="5" type="ORF">SAMN04490220_1367</name>
</gene>
<reference evidence="6" key="1">
    <citation type="submission" date="2016-10" db="EMBL/GenBank/DDBJ databases">
        <authorList>
            <person name="Varghese N."/>
        </authorList>
    </citation>
    <scope>NUCLEOTIDE SEQUENCE [LARGE SCALE GENOMIC DNA]</scope>
    <source>
        <strain evidence="6">DSM 44719</strain>
    </source>
</reference>
<proteinExistence type="inferred from homology"/>
<evidence type="ECO:0000313" key="6">
    <source>
        <dbReference type="Proteomes" id="UP000183407"/>
    </source>
</evidence>
<dbReference type="Pfam" id="PF19295">
    <property type="entry name" value="SufBD_N"/>
    <property type="match status" value="1"/>
</dbReference>
<accession>A0A1H4RMX8</accession>
<comment type="similarity">
    <text evidence="1">Belongs to the iron-sulfur cluster assembly SufBD family.</text>
</comment>
<feature type="compositionally biased region" description="Polar residues" evidence="2">
    <location>
        <begin position="1"/>
        <end position="14"/>
    </location>
</feature>
<dbReference type="NCBIfam" id="TIGR01980">
    <property type="entry name" value="sufB"/>
    <property type="match status" value="1"/>
</dbReference>
<feature type="domain" description="SUF system FeS cluster assembly SufBD core" evidence="3">
    <location>
        <begin position="223"/>
        <end position="457"/>
    </location>
</feature>
<dbReference type="InterPro" id="IPR010231">
    <property type="entry name" value="SUF_FeS_clus_asmbl_SufB"/>
</dbReference>
<sequence length="523" mass="58099">MTVTSDQVTSTASANAEPLTQEETIASLGHYGYGWSDSDEAGASAQRGLSEDVVRDISAKKSEPDWMLDIRLRALKTFDKKPMPNWGSNLEGIDFDNIKYFVRSSEKQAESWEDLPEDIKNTYDRLGIPEAEKQRLVAGVAAQYESEVVYHSIREDLEAQGVIFLDTDTGLKQHPELFREYFGTVIPAGDNKFSALNTAVWSGGSFIYVPPGVHVDIPLQAYFRINTENMGQFERTLIIVDEGASVHYVEGCTAPIYKSDSLHSAVVEIIVKKGGHCRYTTIQNWSNNVYNLVTKRTKVEAGGSMEWIDGNIGSKVTMKYPAVWMMGEHARGEVLSVAFAGEGQHQDTGAKMLHLAPYTSSTIISKSVARGGGRASYRGLVQVNKGAHGSKSTVKCDALLVDQISRSDTYPYVDIREDDVTMGHEATVSKVSDDQLFYLMSRGLTEDEAMATVVRGFVEPIAKELPMEYALELNRLIELQMEGRWVSDHARNWCPESRSDGSRRGRESAGGADRHRLADRQQR</sequence>
<dbReference type="SUPFAM" id="SSF101960">
    <property type="entry name" value="Stabilizer of iron transporter SufD"/>
    <property type="match status" value="1"/>
</dbReference>
<dbReference type="PANTHER" id="PTHR30508">
    <property type="entry name" value="FES CLUSTER ASSEMBLY PROTEIN SUF"/>
    <property type="match status" value="1"/>
</dbReference>
<name>A0A1H4RMX8_RHOJO</name>
<dbReference type="GO" id="GO:0016226">
    <property type="term" value="P:iron-sulfur cluster assembly"/>
    <property type="evidence" value="ECO:0007669"/>
    <property type="project" value="InterPro"/>
</dbReference>
<evidence type="ECO:0000313" key="5">
    <source>
        <dbReference type="EMBL" id="SEC33168.1"/>
    </source>
</evidence>
<dbReference type="InterPro" id="IPR000825">
    <property type="entry name" value="SUF_FeS_clus_asmbl_SufBD_core"/>
</dbReference>